<evidence type="ECO:0000256" key="2">
    <source>
        <dbReference type="ARBA" id="ARBA00029447"/>
    </source>
</evidence>
<dbReference type="SUPFAM" id="SSF103190">
    <property type="entry name" value="Sensory domain-like"/>
    <property type="match status" value="1"/>
</dbReference>
<evidence type="ECO:0000259" key="6">
    <source>
        <dbReference type="PROSITE" id="PS50111"/>
    </source>
</evidence>
<feature type="region of interest" description="Disordered" evidence="4">
    <location>
        <begin position="632"/>
        <end position="651"/>
    </location>
</feature>
<dbReference type="PANTHER" id="PTHR43531">
    <property type="entry name" value="PROTEIN ICFG"/>
    <property type="match status" value="1"/>
</dbReference>
<reference evidence="9" key="1">
    <citation type="journal article" date="2022" name="Int. J. Syst. Evol. Microbiol.">
        <title>Anaeromyxobacter oryzae sp. nov., Anaeromyxobacter diazotrophicus sp. nov. and Anaeromyxobacter paludicola sp. nov., isolated from paddy soils.</title>
        <authorList>
            <person name="Itoh H."/>
            <person name="Xu Z."/>
            <person name="Mise K."/>
            <person name="Masuda Y."/>
            <person name="Ushijima N."/>
            <person name="Hayakawa C."/>
            <person name="Shiratori Y."/>
            <person name="Senoo K."/>
        </authorList>
    </citation>
    <scope>NUCLEOTIDE SEQUENCE [LARGE SCALE GENOMIC DNA]</scope>
    <source>
        <strain evidence="9">Red232</strain>
    </source>
</reference>
<protein>
    <submittedName>
        <fullName evidence="8">Methyl-accepting chemotaxis protein</fullName>
    </submittedName>
</protein>
<feature type="domain" description="Methyl-accepting transducer" evidence="6">
    <location>
        <begin position="400"/>
        <end position="615"/>
    </location>
</feature>
<evidence type="ECO:0000256" key="4">
    <source>
        <dbReference type="SAM" id="MobiDB-lite"/>
    </source>
</evidence>
<dbReference type="InterPro" id="IPR003660">
    <property type="entry name" value="HAMP_dom"/>
</dbReference>
<evidence type="ECO:0000256" key="3">
    <source>
        <dbReference type="PROSITE-ProRule" id="PRU00284"/>
    </source>
</evidence>
<dbReference type="PRINTS" id="PR00260">
    <property type="entry name" value="CHEMTRNSDUCR"/>
</dbReference>
<organism evidence="8 9">
    <name type="scientific">Anaeromyxobacter oryzae</name>
    <dbReference type="NCBI Taxonomy" id="2918170"/>
    <lineage>
        <taxon>Bacteria</taxon>
        <taxon>Pseudomonadati</taxon>
        <taxon>Myxococcota</taxon>
        <taxon>Myxococcia</taxon>
        <taxon>Myxococcales</taxon>
        <taxon>Cystobacterineae</taxon>
        <taxon>Anaeromyxobacteraceae</taxon>
        <taxon>Anaeromyxobacter</taxon>
    </lineage>
</organism>
<feature type="transmembrane region" description="Helical" evidence="5">
    <location>
        <begin position="318"/>
        <end position="340"/>
    </location>
</feature>
<dbReference type="SMART" id="SM00304">
    <property type="entry name" value="HAMP"/>
    <property type="match status" value="1"/>
</dbReference>
<dbReference type="EMBL" id="AP025591">
    <property type="protein sequence ID" value="BDG03548.1"/>
    <property type="molecule type" value="Genomic_DNA"/>
</dbReference>
<keyword evidence="9" id="KW-1185">Reference proteome</keyword>
<evidence type="ECO:0000256" key="5">
    <source>
        <dbReference type="SAM" id="Phobius"/>
    </source>
</evidence>
<name>A0ABM7WVU3_9BACT</name>
<dbReference type="InterPro" id="IPR051310">
    <property type="entry name" value="MCP_chemotaxis"/>
</dbReference>
<dbReference type="PROSITE" id="PS50885">
    <property type="entry name" value="HAMP"/>
    <property type="match status" value="1"/>
</dbReference>
<dbReference type="Pfam" id="PF00672">
    <property type="entry name" value="HAMP"/>
    <property type="match status" value="1"/>
</dbReference>
<keyword evidence="5" id="KW-0812">Transmembrane</keyword>
<comment type="similarity">
    <text evidence="2">Belongs to the methyl-accepting chemotaxis (MCP) protein family.</text>
</comment>
<dbReference type="PANTHER" id="PTHR43531:SF11">
    <property type="entry name" value="METHYL-ACCEPTING CHEMOTAXIS PROTEIN 3"/>
    <property type="match status" value="1"/>
</dbReference>
<dbReference type="SUPFAM" id="SSF58104">
    <property type="entry name" value="Methyl-accepting chemotaxis protein (MCP) signaling domain"/>
    <property type="match status" value="1"/>
</dbReference>
<dbReference type="Pfam" id="PF17201">
    <property type="entry name" value="Cache_3-Cache_2"/>
    <property type="match status" value="1"/>
</dbReference>
<evidence type="ECO:0000256" key="1">
    <source>
        <dbReference type="ARBA" id="ARBA00022500"/>
    </source>
</evidence>
<proteinExistence type="inferred from homology"/>
<feature type="domain" description="HAMP" evidence="7">
    <location>
        <begin position="343"/>
        <end position="395"/>
    </location>
</feature>
<dbReference type="InterPro" id="IPR004090">
    <property type="entry name" value="Chemotax_Me-accpt_rcpt"/>
</dbReference>
<dbReference type="Gene3D" id="3.30.450.20">
    <property type="entry name" value="PAS domain"/>
    <property type="match status" value="1"/>
</dbReference>
<keyword evidence="5" id="KW-0472">Membrane</keyword>
<dbReference type="RefSeq" id="WP_248361647.1">
    <property type="nucleotide sequence ID" value="NZ_AP025591.1"/>
</dbReference>
<keyword evidence="1" id="KW-0145">Chemotaxis</keyword>
<keyword evidence="5" id="KW-1133">Transmembrane helix</keyword>
<dbReference type="CDD" id="cd18774">
    <property type="entry name" value="PDC2_HK_sensor"/>
    <property type="match status" value="1"/>
</dbReference>
<dbReference type="Gene3D" id="1.10.287.950">
    <property type="entry name" value="Methyl-accepting chemotaxis protein"/>
    <property type="match status" value="1"/>
</dbReference>
<dbReference type="InterPro" id="IPR004089">
    <property type="entry name" value="MCPsignal_dom"/>
</dbReference>
<dbReference type="Pfam" id="PF00015">
    <property type="entry name" value="MCPsignal"/>
    <property type="match status" value="1"/>
</dbReference>
<dbReference type="Proteomes" id="UP001162891">
    <property type="component" value="Chromosome"/>
</dbReference>
<evidence type="ECO:0000313" key="8">
    <source>
        <dbReference type="EMBL" id="BDG03548.1"/>
    </source>
</evidence>
<dbReference type="PROSITE" id="PS50111">
    <property type="entry name" value="CHEMOTAXIS_TRANSDUC_2"/>
    <property type="match status" value="1"/>
</dbReference>
<sequence>MSHSSSLATKLALATSVAFALILGGFTFTSASFTSRTVGRVTRDALGARAALAGDMAAVYDDALARTARDLISVFRASYPYGVHADPSAGVTYDGAPLPGLVSDGRPVALDFGTVDRFTAVTGSVATVFARQGDDLVRITTSVKKDDGARAVGTALAKDHPARVLLLAGQPYSGKAVLFHRDYLTRYEPILEDGRVVGAFFVGVDFTEGLAALRARIRALRSGASGYAFVVDAGQGDGRGRLLVHPHAEGERLGLAGDGGRALLDAVAAGPAELIVRLPGADGAVRPQAVACVPFAPWQWAICAAVDEDELTADGRRLAILLAAGGALLAAVLVVVVLAVMRRLVLRPLAAASAFAGAVADGELGRELPPFARDELGALAEALNEMVRRHRGVVGTIRGASETVAEACQALSAATEQAAQGASEQAGHAESAASAIEEVAARVDEAARGAGETDALARRSAEDAQRGGDAIRRALDAVREIAERTAVVDEIAHQTNLLALNAAIEAARSGVHGRGFAVVAAEVRNLAERSRVAAADIGALGASTIEAARAAGDALEKVLPDVQRTSALVRGIAGATQEIATSAADATRSIRQLESVVQASASSTEELASTSARLAEEAEALRRAVEYFRTGTAAESAHPRPPTPTRALRAA</sequence>
<keyword evidence="3" id="KW-0807">Transducer</keyword>
<dbReference type="CDD" id="cd06225">
    <property type="entry name" value="HAMP"/>
    <property type="match status" value="1"/>
</dbReference>
<dbReference type="InterPro" id="IPR033462">
    <property type="entry name" value="Cache_3-Cache_2"/>
</dbReference>
<dbReference type="SMART" id="SM00283">
    <property type="entry name" value="MA"/>
    <property type="match status" value="1"/>
</dbReference>
<gene>
    <name evidence="8" type="ORF">AMOR_25440</name>
</gene>
<evidence type="ECO:0000259" key="7">
    <source>
        <dbReference type="PROSITE" id="PS50885"/>
    </source>
</evidence>
<evidence type="ECO:0000313" key="9">
    <source>
        <dbReference type="Proteomes" id="UP001162891"/>
    </source>
</evidence>
<accession>A0ABM7WVU3</accession>
<dbReference type="InterPro" id="IPR029151">
    <property type="entry name" value="Sensor-like_sf"/>
</dbReference>